<gene>
    <name evidence="2" type="ORF">SDC9_125623</name>
</gene>
<sequence length="50" mass="5006">MKKIFCLMLAVAMLFSVAACAAPSEEAPAVAEAEGEAAEAATPEGEAPIP</sequence>
<proteinExistence type="predicted"/>
<evidence type="ECO:0000256" key="1">
    <source>
        <dbReference type="SAM" id="MobiDB-lite"/>
    </source>
</evidence>
<reference evidence="2" key="1">
    <citation type="submission" date="2019-08" db="EMBL/GenBank/DDBJ databases">
        <authorList>
            <person name="Kucharzyk K."/>
            <person name="Murdoch R.W."/>
            <person name="Higgins S."/>
            <person name="Loffler F."/>
        </authorList>
    </citation>
    <scope>NUCLEOTIDE SEQUENCE</scope>
</reference>
<dbReference type="PROSITE" id="PS51257">
    <property type="entry name" value="PROKAR_LIPOPROTEIN"/>
    <property type="match status" value="1"/>
</dbReference>
<organism evidence="2">
    <name type="scientific">bioreactor metagenome</name>
    <dbReference type="NCBI Taxonomy" id="1076179"/>
    <lineage>
        <taxon>unclassified sequences</taxon>
        <taxon>metagenomes</taxon>
        <taxon>ecological metagenomes</taxon>
    </lineage>
</organism>
<feature type="region of interest" description="Disordered" evidence="1">
    <location>
        <begin position="31"/>
        <end position="50"/>
    </location>
</feature>
<comment type="caution">
    <text evidence="2">The sequence shown here is derived from an EMBL/GenBank/DDBJ whole genome shotgun (WGS) entry which is preliminary data.</text>
</comment>
<evidence type="ECO:0000313" key="2">
    <source>
        <dbReference type="EMBL" id="MPM78612.1"/>
    </source>
</evidence>
<accession>A0A645CPC6</accession>
<dbReference type="EMBL" id="VSSQ01028765">
    <property type="protein sequence ID" value="MPM78612.1"/>
    <property type="molecule type" value="Genomic_DNA"/>
</dbReference>
<name>A0A645CPC6_9ZZZZ</name>
<protein>
    <submittedName>
        <fullName evidence="2">Uncharacterized protein</fullName>
    </submittedName>
</protein>
<dbReference type="AlphaFoldDB" id="A0A645CPC6"/>